<comment type="caution">
    <text evidence="1">The sequence shown here is derived from an EMBL/GenBank/DDBJ whole genome shotgun (WGS) entry which is preliminary data.</text>
</comment>
<dbReference type="RefSeq" id="WP_191781469.1">
    <property type="nucleotide sequence ID" value="NZ_JACSQV010000004.1"/>
</dbReference>
<dbReference type="EMBL" id="JACSQV010000004">
    <property type="protein sequence ID" value="MBD7917854.1"/>
    <property type="molecule type" value="Genomic_DNA"/>
</dbReference>
<name>A0ABR8QBP7_9CELL</name>
<sequence length="78" mass="8717">MNKNKDKKKYLVAHYFFGAAGKQFKSAQVGMIGNNYSAREEAEALDDLEAKVTSWAQKHALAVPPDIRTARLEVKPHS</sequence>
<accession>A0ABR8QBP7</accession>
<evidence type="ECO:0008006" key="3">
    <source>
        <dbReference type="Google" id="ProtNLM"/>
    </source>
</evidence>
<gene>
    <name evidence="1" type="ORF">H9657_06120</name>
</gene>
<dbReference type="Proteomes" id="UP000604241">
    <property type="component" value="Unassembled WGS sequence"/>
</dbReference>
<evidence type="ECO:0000313" key="2">
    <source>
        <dbReference type="Proteomes" id="UP000604241"/>
    </source>
</evidence>
<protein>
    <recommendedName>
        <fullName evidence="3">HicB family protein</fullName>
    </recommendedName>
</protein>
<organism evidence="1 2">
    <name type="scientific">Cellulomonas avistercoris</name>
    <dbReference type="NCBI Taxonomy" id="2762242"/>
    <lineage>
        <taxon>Bacteria</taxon>
        <taxon>Bacillati</taxon>
        <taxon>Actinomycetota</taxon>
        <taxon>Actinomycetes</taxon>
        <taxon>Micrococcales</taxon>
        <taxon>Cellulomonadaceae</taxon>
        <taxon>Cellulomonas</taxon>
    </lineage>
</organism>
<keyword evidence="2" id="KW-1185">Reference proteome</keyword>
<reference evidence="1 2" key="1">
    <citation type="submission" date="2020-08" db="EMBL/GenBank/DDBJ databases">
        <title>A Genomic Blueprint of the Chicken Gut Microbiome.</title>
        <authorList>
            <person name="Gilroy R."/>
            <person name="Ravi A."/>
            <person name="Getino M."/>
            <person name="Pursley I."/>
            <person name="Horton D.L."/>
            <person name="Alikhan N.-F."/>
            <person name="Baker D."/>
            <person name="Gharbi K."/>
            <person name="Hall N."/>
            <person name="Watson M."/>
            <person name="Adriaenssens E.M."/>
            <person name="Foster-Nyarko E."/>
            <person name="Jarju S."/>
            <person name="Secka A."/>
            <person name="Antonio M."/>
            <person name="Oren A."/>
            <person name="Chaudhuri R."/>
            <person name="La Ragione R.M."/>
            <person name="Hildebrand F."/>
            <person name="Pallen M.J."/>
        </authorList>
    </citation>
    <scope>NUCLEOTIDE SEQUENCE [LARGE SCALE GENOMIC DNA]</scope>
    <source>
        <strain evidence="1 2">Sa3CUA2</strain>
    </source>
</reference>
<proteinExistence type="predicted"/>
<evidence type="ECO:0000313" key="1">
    <source>
        <dbReference type="EMBL" id="MBD7917854.1"/>
    </source>
</evidence>